<evidence type="ECO:0000313" key="1">
    <source>
        <dbReference type="EMBL" id="KAK7680898.1"/>
    </source>
</evidence>
<dbReference type="Proteomes" id="UP001385951">
    <property type="component" value="Unassembled WGS sequence"/>
</dbReference>
<keyword evidence="2" id="KW-1185">Reference proteome</keyword>
<comment type="caution">
    <text evidence="1">The sequence shown here is derived from an EMBL/GenBank/DDBJ whole genome shotgun (WGS) entry which is preliminary data.</text>
</comment>
<accession>A0AAW0FTM3</accession>
<gene>
    <name evidence="1" type="ORF">QCA50_015948</name>
</gene>
<evidence type="ECO:0000313" key="2">
    <source>
        <dbReference type="Proteomes" id="UP001385951"/>
    </source>
</evidence>
<name>A0AAW0FTM3_9APHY</name>
<sequence>MSSKKLFKLVFEAYFTNKSCLVSFFTSSSTLDGMNTGNPSFLLIGFLGLDLLGDKFNLINPVDSLINLSLFGKVSILFTPLLIGLKIEYDFLFVGVLGITFSLS</sequence>
<dbReference type="AlphaFoldDB" id="A0AAW0FTM3"/>
<proteinExistence type="predicted"/>
<dbReference type="EMBL" id="JASBNA010000045">
    <property type="protein sequence ID" value="KAK7680898.1"/>
    <property type="molecule type" value="Genomic_DNA"/>
</dbReference>
<organism evidence="1 2">
    <name type="scientific">Cerrena zonata</name>
    <dbReference type="NCBI Taxonomy" id="2478898"/>
    <lineage>
        <taxon>Eukaryota</taxon>
        <taxon>Fungi</taxon>
        <taxon>Dikarya</taxon>
        <taxon>Basidiomycota</taxon>
        <taxon>Agaricomycotina</taxon>
        <taxon>Agaricomycetes</taxon>
        <taxon>Polyporales</taxon>
        <taxon>Cerrenaceae</taxon>
        <taxon>Cerrena</taxon>
    </lineage>
</organism>
<protein>
    <submittedName>
        <fullName evidence="1">Uncharacterized protein</fullName>
    </submittedName>
</protein>
<reference evidence="1 2" key="1">
    <citation type="submission" date="2022-09" db="EMBL/GenBank/DDBJ databases">
        <authorList>
            <person name="Palmer J.M."/>
        </authorList>
    </citation>
    <scope>NUCLEOTIDE SEQUENCE [LARGE SCALE GENOMIC DNA]</scope>
    <source>
        <strain evidence="1 2">DSM 7382</strain>
    </source>
</reference>